<reference evidence="5 6" key="1">
    <citation type="journal article" date="2010" name="Stand. Genomic Sci.">
        <title>Complete genome sequence of Haliangium ochraceum type strain (SMP-2).</title>
        <authorList>
            <consortium name="US DOE Joint Genome Institute (JGI-PGF)"/>
            <person name="Ivanova N."/>
            <person name="Daum C."/>
            <person name="Lang E."/>
            <person name="Abt B."/>
            <person name="Kopitz M."/>
            <person name="Saunders E."/>
            <person name="Lapidus A."/>
            <person name="Lucas S."/>
            <person name="Glavina Del Rio T."/>
            <person name="Nolan M."/>
            <person name="Tice H."/>
            <person name="Copeland A."/>
            <person name="Cheng J.F."/>
            <person name="Chen F."/>
            <person name="Bruce D."/>
            <person name="Goodwin L."/>
            <person name="Pitluck S."/>
            <person name="Mavromatis K."/>
            <person name="Pati A."/>
            <person name="Mikhailova N."/>
            <person name="Chen A."/>
            <person name="Palaniappan K."/>
            <person name="Land M."/>
            <person name="Hauser L."/>
            <person name="Chang Y.J."/>
            <person name="Jeffries C.D."/>
            <person name="Detter J.C."/>
            <person name="Brettin T."/>
            <person name="Rohde M."/>
            <person name="Goker M."/>
            <person name="Bristow J."/>
            <person name="Markowitz V."/>
            <person name="Eisen J.A."/>
            <person name="Hugenholtz P."/>
            <person name="Kyrpides N.C."/>
            <person name="Klenk H.P."/>
        </authorList>
    </citation>
    <scope>NUCLEOTIDE SEQUENCE [LARGE SCALE GENOMIC DNA]</scope>
    <source>
        <strain evidence="6">DSM 14365 / CIP 107738 / JCM 11303 / AJ 13395 / SMP-2</strain>
    </source>
</reference>
<protein>
    <submittedName>
        <fullName evidence="5">Extracellular solute-binding protein family 5</fullName>
    </submittedName>
</protein>
<dbReference type="RefSeq" id="WP_012826647.1">
    <property type="nucleotide sequence ID" value="NC_013440.1"/>
</dbReference>
<feature type="chain" id="PRO_5003011705" evidence="3">
    <location>
        <begin position="33"/>
        <end position="579"/>
    </location>
</feature>
<sequence length="579" mass="62792">MQRRTLFSDTRAKSLAASVLAASVLATGGLSACKDSPNAPKASDKSAANGEPAAAAAVLAVGMPNGPQTENHNPFLTTSAAASLGYRWMMYEPLMMWNPVKPAEPSKPWLAASVKWSPDFKSATIEVRDNAKWSDGKPVSGEDVAYTFQLIKDHEALNLQAIPYGDIAASGNTVTVSFDSSMFVYKDKWLGQTPIVPKHIWETVENPATHTNKAPVGSGPYTLKSFTPQTTTLTLRSDGGYWQDLPAVEELRYTSYLDNNAQTTALSDGSSEWSFVFIPNYKTVFVDKDPEHYHVWAPPVLGIHGLYINTTKPPFDDVALRKAMNLVINREDIFYQAEAGYFHPLVTNVSGLPSPAGDAFIAEAYENQEHSVDVEGAKKLLAEAGYKLEGETLKDPNGKPVTLTLTDPAGWSDYQTSLEIVKDNLSEIGIAATVEKANHDAWFRNVEEGNFDATFRWTNSGSTPYDIYHTVMDGALLKPVGTASPGGNFGRFDSPEATAALREYADGNDDAARSAALATLQRVFVEQVPMIPVGADNIGMAYSTKNWVGWPDETNPYTAGQPTQPNALDVVLHLEPAGS</sequence>
<dbReference type="InterPro" id="IPR023765">
    <property type="entry name" value="SBP_5_CS"/>
</dbReference>
<comment type="similarity">
    <text evidence="1">Belongs to the bacterial solute-binding protein 5 family.</text>
</comment>
<feature type="signal peptide" evidence="3">
    <location>
        <begin position="1"/>
        <end position="32"/>
    </location>
</feature>
<dbReference type="STRING" id="502025.Hoch_1485"/>
<gene>
    <name evidence="5" type="ordered locus">Hoch_1485</name>
</gene>
<feature type="domain" description="Solute-binding protein family 5" evidence="4">
    <location>
        <begin position="107"/>
        <end position="469"/>
    </location>
</feature>
<keyword evidence="6" id="KW-1185">Reference proteome</keyword>
<evidence type="ECO:0000259" key="4">
    <source>
        <dbReference type="Pfam" id="PF00496"/>
    </source>
</evidence>
<dbReference type="PROSITE" id="PS51257">
    <property type="entry name" value="PROKAR_LIPOPROTEIN"/>
    <property type="match status" value="1"/>
</dbReference>
<evidence type="ECO:0000313" key="5">
    <source>
        <dbReference type="EMBL" id="ACY14038.1"/>
    </source>
</evidence>
<dbReference type="AlphaFoldDB" id="D0LVQ4"/>
<dbReference type="PANTHER" id="PTHR30290:SF82">
    <property type="entry name" value="ABC-TYPE DIPEPTIDE_OLIGOPEPTIDE TRANSPORT SYSTEM, PERIPLASMIC COMPONENT"/>
    <property type="match status" value="1"/>
</dbReference>
<dbReference type="InterPro" id="IPR039424">
    <property type="entry name" value="SBP_5"/>
</dbReference>
<dbReference type="InterPro" id="IPR030678">
    <property type="entry name" value="Peptide/Ni-bd"/>
</dbReference>
<dbReference type="GO" id="GO:0015833">
    <property type="term" value="P:peptide transport"/>
    <property type="evidence" value="ECO:0007669"/>
    <property type="project" value="TreeGrafter"/>
</dbReference>
<dbReference type="HOGENOM" id="CLU_017028_8_3_7"/>
<evidence type="ECO:0000256" key="1">
    <source>
        <dbReference type="ARBA" id="ARBA00005695"/>
    </source>
</evidence>
<dbReference type="PANTHER" id="PTHR30290">
    <property type="entry name" value="PERIPLASMIC BINDING COMPONENT OF ABC TRANSPORTER"/>
    <property type="match status" value="1"/>
</dbReference>
<dbReference type="OrthoDB" id="9772924at2"/>
<dbReference type="Proteomes" id="UP000001880">
    <property type="component" value="Chromosome"/>
</dbReference>
<keyword evidence="2 3" id="KW-0732">Signal</keyword>
<dbReference type="CDD" id="cd08509">
    <property type="entry name" value="PBP2_TmCBP_oligosaccharides_like"/>
    <property type="match status" value="1"/>
</dbReference>
<dbReference type="Gene3D" id="3.40.190.10">
    <property type="entry name" value="Periplasmic binding protein-like II"/>
    <property type="match status" value="1"/>
</dbReference>
<evidence type="ECO:0000313" key="6">
    <source>
        <dbReference type="Proteomes" id="UP000001880"/>
    </source>
</evidence>
<dbReference type="Pfam" id="PF00496">
    <property type="entry name" value="SBP_bac_5"/>
    <property type="match status" value="1"/>
</dbReference>
<dbReference type="GO" id="GO:1904680">
    <property type="term" value="F:peptide transmembrane transporter activity"/>
    <property type="evidence" value="ECO:0007669"/>
    <property type="project" value="TreeGrafter"/>
</dbReference>
<accession>D0LVQ4</accession>
<dbReference type="PROSITE" id="PS01040">
    <property type="entry name" value="SBP_BACTERIAL_5"/>
    <property type="match status" value="1"/>
</dbReference>
<dbReference type="PIRSF" id="PIRSF002741">
    <property type="entry name" value="MppA"/>
    <property type="match status" value="1"/>
</dbReference>
<evidence type="ECO:0000256" key="2">
    <source>
        <dbReference type="ARBA" id="ARBA00022729"/>
    </source>
</evidence>
<name>D0LVQ4_HALO1</name>
<dbReference type="GO" id="GO:0030288">
    <property type="term" value="C:outer membrane-bounded periplasmic space"/>
    <property type="evidence" value="ECO:0007669"/>
    <property type="project" value="UniProtKB-ARBA"/>
</dbReference>
<proteinExistence type="inferred from homology"/>
<dbReference type="InterPro" id="IPR000914">
    <property type="entry name" value="SBP_5_dom"/>
</dbReference>
<dbReference type="SUPFAM" id="SSF53850">
    <property type="entry name" value="Periplasmic binding protein-like II"/>
    <property type="match status" value="1"/>
</dbReference>
<dbReference type="Gene3D" id="3.10.105.10">
    <property type="entry name" value="Dipeptide-binding Protein, Domain 3"/>
    <property type="match status" value="1"/>
</dbReference>
<evidence type="ECO:0000256" key="3">
    <source>
        <dbReference type="SAM" id="SignalP"/>
    </source>
</evidence>
<dbReference type="EMBL" id="CP001804">
    <property type="protein sequence ID" value="ACY14038.1"/>
    <property type="molecule type" value="Genomic_DNA"/>
</dbReference>
<dbReference type="eggNOG" id="COG0747">
    <property type="taxonomic scope" value="Bacteria"/>
</dbReference>
<dbReference type="Gene3D" id="3.90.76.10">
    <property type="entry name" value="Dipeptide-binding Protein, Domain 1"/>
    <property type="match status" value="1"/>
</dbReference>
<organism evidence="5 6">
    <name type="scientific">Haliangium ochraceum (strain DSM 14365 / JCM 11303 / SMP-2)</name>
    <dbReference type="NCBI Taxonomy" id="502025"/>
    <lineage>
        <taxon>Bacteria</taxon>
        <taxon>Pseudomonadati</taxon>
        <taxon>Myxococcota</taxon>
        <taxon>Polyangia</taxon>
        <taxon>Haliangiales</taxon>
        <taxon>Kofleriaceae</taxon>
        <taxon>Haliangium</taxon>
    </lineage>
</organism>
<dbReference type="KEGG" id="hoh:Hoch_1485"/>
<dbReference type="GO" id="GO:0043190">
    <property type="term" value="C:ATP-binding cassette (ABC) transporter complex"/>
    <property type="evidence" value="ECO:0007669"/>
    <property type="project" value="InterPro"/>
</dbReference>